<evidence type="ECO:0000313" key="2">
    <source>
        <dbReference type="Proteomes" id="UP000265703"/>
    </source>
</evidence>
<protein>
    <submittedName>
        <fullName evidence="1">Uncharacterized protein</fullName>
    </submittedName>
</protein>
<dbReference type="Proteomes" id="UP000265703">
    <property type="component" value="Unassembled WGS sequence"/>
</dbReference>
<keyword evidence="2" id="KW-1185">Reference proteome</keyword>
<dbReference type="PANTHER" id="PTHR46579:SF1">
    <property type="entry name" value="F5_8 TYPE C DOMAIN-CONTAINING PROTEIN"/>
    <property type="match status" value="1"/>
</dbReference>
<dbReference type="STRING" id="658196.A0A397RWR9"/>
<gene>
    <name evidence="1" type="ORF">C1645_842315</name>
</gene>
<proteinExistence type="predicted"/>
<sequence length="177" mass="21248">MPPIGEDDNYITYDPNNLPMRNHEQFKEQIQQLGRANSNNVQEFGIKERSILFDLQSTCFPDSFPIDIMHLIFENIASYMFQFWTGTFFPKNNNQNNGDYILSKDIWNEIGYKAKEWAAWITIYSLPLLKGRMPERHYEGWAYFVKAVRLCQKFTLTYQELNNIQLLFQLFYNYYEM</sequence>
<dbReference type="AlphaFoldDB" id="A0A397RWR9"/>
<reference evidence="1 2" key="1">
    <citation type="submission" date="2018-06" db="EMBL/GenBank/DDBJ databases">
        <title>Comparative genomics reveals the genomic features of Rhizophagus irregularis, R. cerebriforme, R. diaphanum and Gigaspora rosea, and their symbiotic lifestyle signature.</title>
        <authorList>
            <person name="Morin E."/>
            <person name="San Clemente H."/>
            <person name="Chen E.C.H."/>
            <person name="De La Providencia I."/>
            <person name="Hainaut M."/>
            <person name="Kuo A."/>
            <person name="Kohler A."/>
            <person name="Murat C."/>
            <person name="Tang N."/>
            <person name="Roy S."/>
            <person name="Loubradou J."/>
            <person name="Henrissat B."/>
            <person name="Grigoriev I.V."/>
            <person name="Corradi N."/>
            <person name="Roux C."/>
            <person name="Martin F.M."/>
        </authorList>
    </citation>
    <scope>NUCLEOTIDE SEQUENCE [LARGE SCALE GENOMIC DNA]</scope>
    <source>
        <strain evidence="1 2">DAOM 227022</strain>
    </source>
</reference>
<dbReference type="OrthoDB" id="2409473at2759"/>
<comment type="caution">
    <text evidence="1">The sequence shown here is derived from an EMBL/GenBank/DDBJ whole genome shotgun (WGS) entry which is preliminary data.</text>
</comment>
<accession>A0A397RWR9</accession>
<organism evidence="1 2">
    <name type="scientific">Glomus cerebriforme</name>
    <dbReference type="NCBI Taxonomy" id="658196"/>
    <lineage>
        <taxon>Eukaryota</taxon>
        <taxon>Fungi</taxon>
        <taxon>Fungi incertae sedis</taxon>
        <taxon>Mucoromycota</taxon>
        <taxon>Glomeromycotina</taxon>
        <taxon>Glomeromycetes</taxon>
        <taxon>Glomerales</taxon>
        <taxon>Glomeraceae</taxon>
        <taxon>Glomus</taxon>
    </lineage>
</organism>
<evidence type="ECO:0000313" key="1">
    <source>
        <dbReference type="EMBL" id="RIA78790.1"/>
    </source>
</evidence>
<dbReference type="EMBL" id="QKYT01002058">
    <property type="protein sequence ID" value="RIA78790.1"/>
    <property type="molecule type" value="Genomic_DNA"/>
</dbReference>
<name>A0A397RWR9_9GLOM</name>
<dbReference type="PANTHER" id="PTHR46579">
    <property type="entry name" value="F5/8 TYPE C DOMAIN-CONTAINING PROTEIN-RELATED"/>
    <property type="match status" value="1"/>
</dbReference>